<dbReference type="EMBL" id="BARS01005785">
    <property type="protein sequence ID" value="GAF78652.1"/>
    <property type="molecule type" value="Genomic_DNA"/>
</dbReference>
<dbReference type="PANTHER" id="PTHR20881">
    <property type="entry name" value="3-METHYL-2-OXOBUTANOATE HYDROXYMETHYLTRANSFERASE"/>
    <property type="match status" value="1"/>
</dbReference>
<dbReference type="GO" id="GO:0000287">
    <property type="term" value="F:magnesium ion binding"/>
    <property type="evidence" value="ECO:0007669"/>
    <property type="project" value="TreeGrafter"/>
</dbReference>
<evidence type="ECO:0000256" key="2">
    <source>
        <dbReference type="ARBA" id="ARBA00008676"/>
    </source>
</evidence>
<dbReference type="InterPro" id="IPR015813">
    <property type="entry name" value="Pyrv/PenolPyrv_kinase-like_dom"/>
</dbReference>
<dbReference type="PIRSF" id="PIRSF000388">
    <property type="entry name" value="Pantoate_hydroxy_MeTrfase"/>
    <property type="match status" value="1"/>
</dbReference>
<protein>
    <recommendedName>
        <fullName evidence="3">3-methyl-2-oxobutanoate hydroxymethyltransferase</fullName>
        <ecNumber evidence="3">2.1.2.11</ecNumber>
    </recommendedName>
</protein>
<dbReference type="FunFam" id="3.20.20.60:FF:000003">
    <property type="entry name" value="3-methyl-2-oxobutanoate hydroxymethyltransferase"/>
    <property type="match status" value="1"/>
</dbReference>
<dbReference type="NCBIfam" id="TIGR00222">
    <property type="entry name" value="panB"/>
    <property type="match status" value="1"/>
</dbReference>
<dbReference type="PANTHER" id="PTHR20881:SF0">
    <property type="entry name" value="3-METHYL-2-OXOBUTANOATE HYDROXYMETHYLTRANSFERASE"/>
    <property type="match status" value="1"/>
</dbReference>
<evidence type="ECO:0000256" key="4">
    <source>
        <dbReference type="ARBA" id="ARBA00022679"/>
    </source>
</evidence>
<evidence type="ECO:0000313" key="5">
    <source>
        <dbReference type="EMBL" id="GAF78652.1"/>
    </source>
</evidence>
<gene>
    <name evidence="5" type="ORF">S01H1_11347</name>
</gene>
<comment type="pathway">
    <text evidence="1">Cofactor biosynthesis; (R)-pantothenate biosynthesis; (R)-pantoate from 3-methyl-2-oxobutanoate: step 1/2.</text>
</comment>
<dbReference type="EC" id="2.1.2.11" evidence="3"/>
<evidence type="ECO:0000256" key="1">
    <source>
        <dbReference type="ARBA" id="ARBA00005033"/>
    </source>
</evidence>
<comment type="caution">
    <text evidence="5">The sequence shown here is derived from an EMBL/GenBank/DDBJ whole genome shotgun (WGS) entry which is preliminary data.</text>
</comment>
<evidence type="ECO:0000256" key="3">
    <source>
        <dbReference type="ARBA" id="ARBA00012618"/>
    </source>
</evidence>
<reference evidence="5" key="1">
    <citation type="journal article" date="2014" name="Front. Microbiol.">
        <title>High frequency of phylogenetically diverse reductive dehalogenase-homologous genes in deep subseafloor sedimentary metagenomes.</title>
        <authorList>
            <person name="Kawai M."/>
            <person name="Futagami T."/>
            <person name="Toyoda A."/>
            <person name="Takaki Y."/>
            <person name="Nishi S."/>
            <person name="Hori S."/>
            <person name="Arai W."/>
            <person name="Tsubouchi T."/>
            <person name="Morono Y."/>
            <person name="Uchiyama I."/>
            <person name="Ito T."/>
            <person name="Fujiyama A."/>
            <person name="Inagaki F."/>
            <person name="Takami H."/>
        </authorList>
    </citation>
    <scope>NUCLEOTIDE SEQUENCE</scope>
    <source>
        <strain evidence="5">Expedition CK06-06</strain>
    </source>
</reference>
<dbReference type="NCBIfam" id="NF001452">
    <property type="entry name" value="PRK00311.1"/>
    <property type="match status" value="1"/>
</dbReference>
<accession>X0SRY3</accession>
<organism evidence="5">
    <name type="scientific">marine sediment metagenome</name>
    <dbReference type="NCBI Taxonomy" id="412755"/>
    <lineage>
        <taxon>unclassified sequences</taxon>
        <taxon>metagenomes</taxon>
        <taxon>ecological metagenomes</taxon>
    </lineage>
</organism>
<comment type="similarity">
    <text evidence="2">Belongs to the PanB family.</text>
</comment>
<dbReference type="CDD" id="cd06557">
    <property type="entry name" value="KPHMT-like"/>
    <property type="match status" value="1"/>
</dbReference>
<dbReference type="AlphaFoldDB" id="X0SRY3"/>
<dbReference type="Pfam" id="PF02548">
    <property type="entry name" value="Pantoate_transf"/>
    <property type="match status" value="1"/>
</dbReference>
<dbReference type="InterPro" id="IPR003700">
    <property type="entry name" value="Pantoate_hydroxy_MeTrfase"/>
</dbReference>
<proteinExistence type="inferred from homology"/>
<dbReference type="HAMAP" id="MF_00156">
    <property type="entry name" value="PanB"/>
    <property type="match status" value="1"/>
</dbReference>
<dbReference type="Gene3D" id="3.20.20.60">
    <property type="entry name" value="Phosphoenolpyruvate-binding domains"/>
    <property type="match status" value="1"/>
</dbReference>
<dbReference type="GO" id="GO:0003864">
    <property type="term" value="F:3-methyl-2-oxobutanoate hydroxymethyltransferase activity"/>
    <property type="evidence" value="ECO:0007669"/>
    <property type="project" value="UniProtKB-EC"/>
</dbReference>
<sequence length="284" mass="30183">MDAKITIADLLAAKRQNRKIAAVSCYDYTTAREVSQTGVEMILVGDSAAQAVLGFESTLPATMDFMVAITAAVRRGAPNVYLVADMPFLSYQVGINEAVKNAGRFVTEAGAQMIKIEASGAYLDVIKAVSDAGMAVMAHIGIRPQSISKIGKFKAEATTAEMAAELVSLAEQVVDAGAASLLLEGTAAEVTQIVTKRCEVPVIGCGAGQACDGQILIAPDILGLAQGPSPKFAKSYGSLADATIEAFKKYAEEVERGEFPDREHSYHMKKGEFERLEELLKDKL</sequence>
<name>X0SRY3_9ZZZZ</name>
<dbReference type="InterPro" id="IPR040442">
    <property type="entry name" value="Pyrv_kinase-like_dom_sf"/>
</dbReference>
<dbReference type="GO" id="GO:0005737">
    <property type="term" value="C:cytoplasm"/>
    <property type="evidence" value="ECO:0007669"/>
    <property type="project" value="TreeGrafter"/>
</dbReference>
<dbReference type="GO" id="GO:0015940">
    <property type="term" value="P:pantothenate biosynthetic process"/>
    <property type="evidence" value="ECO:0007669"/>
    <property type="project" value="InterPro"/>
</dbReference>
<keyword evidence="4" id="KW-0808">Transferase</keyword>
<dbReference type="SUPFAM" id="SSF51621">
    <property type="entry name" value="Phosphoenolpyruvate/pyruvate domain"/>
    <property type="match status" value="1"/>
</dbReference>